<dbReference type="RefSeq" id="WP_127344265.1">
    <property type="nucleotide sequence ID" value="NZ_RJJX01000018.1"/>
</dbReference>
<dbReference type="AlphaFoldDB" id="A0A434AGU4"/>
<protein>
    <recommendedName>
        <fullName evidence="1">GAF domain-containing protein</fullName>
    </recommendedName>
</protein>
<dbReference type="Proteomes" id="UP000282985">
    <property type="component" value="Unassembled WGS sequence"/>
</dbReference>
<dbReference type="SUPFAM" id="SSF55781">
    <property type="entry name" value="GAF domain-like"/>
    <property type="match status" value="1"/>
</dbReference>
<dbReference type="Gene3D" id="3.30.450.40">
    <property type="match status" value="1"/>
</dbReference>
<reference evidence="2 3" key="1">
    <citation type="submission" date="2018-11" db="EMBL/GenBank/DDBJ databases">
        <title>Parancylomarina longa gen. nov., sp. nov., isolated from sediments of southern Okinawa.</title>
        <authorList>
            <person name="Fu T."/>
        </authorList>
    </citation>
    <scope>NUCLEOTIDE SEQUENCE [LARGE SCALE GENOMIC DNA]</scope>
    <source>
        <strain evidence="2 3">T3-2 S1-C</strain>
    </source>
</reference>
<evidence type="ECO:0000313" key="3">
    <source>
        <dbReference type="Proteomes" id="UP000282985"/>
    </source>
</evidence>
<accession>A0A434AGU4</accession>
<dbReference type="EMBL" id="RJJX01000018">
    <property type="protein sequence ID" value="RUT73602.1"/>
    <property type="molecule type" value="Genomic_DNA"/>
</dbReference>
<sequence>METEANIAMNPEIIQKWQQKINLLHELLGVKAALIMKVHPLEIEVLVRSTNSDNPFNVGDKGEINIGTYCDTVVGSGKQVEITDAEMDDFWKEKLPVNNGLVCYLGAPILFPNEDLFGTICVMDQTARKFTGLEKKLFNHFQESIETDLVLEEQRVWIDKKSD</sequence>
<dbReference type="InterPro" id="IPR029016">
    <property type="entry name" value="GAF-like_dom_sf"/>
</dbReference>
<comment type="caution">
    <text evidence="2">The sequence shown here is derived from an EMBL/GenBank/DDBJ whole genome shotgun (WGS) entry which is preliminary data.</text>
</comment>
<organism evidence="2 3">
    <name type="scientific">Ancylomarina longa</name>
    <dbReference type="NCBI Taxonomy" id="2487017"/>
    <lineage>
        <taxon>Bacteria</taxon>
        <taxon>Pseudomonadati</taxon>
        <taxon>Bacteroidota</taxon>
        <taxon>Bacteroidia</taxon>
        <taxon>Marinilabiliales</taxon>
        <taxon>Marinifilaceae</taxon>
        <taxon>Ancylomarina</taxon>
    </lineage>
</organism>
<dbReference type="Pfam" id="PF01590">
    <property type="entry name" value="GAF"/>
    <property type="match status" value="1"/>
</dbReference>
<gene>
    <name evidence="2" type="ORF">DLK05_12290</name>
</gene>
<name>A0A434AGU4_9BACT</name>
<keyword evidence="3" id="KW-1185">Reference proteome</keyword>
<feature type="domain" description="GAF" evidence="1">
    <location>
        <begin position="22"/>
        <end position="145"/>
    </location>
</feature>
<evidence type="ECO:0000313" key="2">
    <source>
        <dbReference type="EMBL" id="RUT73602.1"/>
    </source>
</evidence>
<dbReference type="InterPro" id="IPR003018">
    <property type="entry name" value="GAF"/>
</dbReference>
<proteinExistence type="predicted"/>
<dbReference type="OrthoDB" id="1120027at2"/>
<evidence type="ECO:0000259" key="1">
    <source>
        <dbReference type="Pfam" id="PF01590"/>
    </source>
</evidence>